<keyword evidence="1" id="KW-0472">Membrane</keyword>
<comment type="caution">
    <text evidence="2">The sequence shown here is derived from an EMBL/GenBank/DDBJ whole genome shotgun (WGS) entry which is preliminary data.</text>
</comment>
<keyword evidence="1" id="KW-1133">Transmembrane helix</keyword>
<keyword evidence="1" id="KW-0812">Transmembrane</keyword>
<dbReference type="Proteomes" id="UP000003316">
    <property type="component" value="Unassembled WGS sequence"/>
</dbReference>
<evidence type="ECO:0000313" key="2">
    <source>
        <dbReference type="EMBL" id="EFO00102.1"/>
    </source>
</evidence>
<accession>E1LTU1</accession>
<dbReference type="AlphaFoldDB" id="E1LTU1"/>
<proteinExistence type="predicted"/>
<name>E1LTU1_STRMT</name>
<gene>
    <name evidence="2" type="ORF">SMSK597_1385</name>
</gene>
<feature type="transmembrane region" description="Helical" evidence="1">
    <location>
        <begin position="70"/>
        <end position="87"/>
    </location>
</feature>
<feature type="transmembrane region" description="Helical" evidence="1">
    <location>
        <begin position="32"/>
        <end position="50"/>
    </location>
</feature>
<dbReference type="eggNOG" id="ENOG50309DN">
    <property type="taxonomic scope" value="Bacteria"/>
</dbReference>
<dbReference type="EMBL" id="AEDV01000078">
    <property type="protein sequence ID" value="EFO00102.1"/>
    <property type="molecule type" value="Genomic_DNA"/>
</dbReference>
<feature type="transmembrane region" description="Helical" evidence="1">
    <location>
        <begin position="6"/>
        <end position="25"/>
    </location>
</feature>
<sequence length="94" mass="10915">MFFTCVLLIGIFINAVYFLKIVDYLGNVTRSAIAYLMFLWLGSMLLYSALPYYMVPMTSLMQASYGDVSLMKLFTPYILYVVPYMVLKKYEDNV</sequence>
<evidence type="ECO:0000256" key="1">
    <source>
        <dbReference type="SAM" id="Phobius"/>
    </source>
</evidence>
<organism evidence="2 3">
    <name type="scientific">Streptococcus mitis SK597</name>
    <dbReference type="NCBI Taxonomy" id="585204"/>
    <lineage>
        <taxon>Bacteria</taxon>
        <taxon>Bacillati</taxon>
        <taxon>Bacillota</taxon>
        <taxon>Bacilli</taxon>
        <taxon>Lactobacillales</taxon>
        <taxon>Streptococcaceae</taxon>
        <taxon>Streptococcus</taxon>
        <taxon>Streptococcus mitis group</taxon>
    </lineage>
</organism>
<protein>
    <submittedName>
        <fullName evidence="2">Uncharacterized protein</fullName>
    </submittedName>
</protein>
<evidence type="ECO:0000313" key="3">
    <source>
        <dbReference type="Proteomes" id="UP000003316"/>
    </source>
</evidence>
<reference evidence="2 3" key="1">
    <citation type="submission" date="2010-09" db="EMBL/GenBank/DDBJ databases">
        <authorList>
            <person name="Daugherty S.C."/>
            <person name="Tallon L.J."/>
            <person name="Jones K.M."/>
            <person name="Liu X."/>
            <person name="Kilian M."/>
            <person name="Tettelin H."/>
        </authorList>
    </citation>
    <scope>NUCLEOTIDE SEQUENCE [LARGE SCALE GENOMIC DNA]</scope>
    <source>
        <strain evidence="2 3">SK597</strain>
    </source>
</reference>